<evidence type="ECO:0000313" key="1">
    <source>
        <dbReference type="EMBL" id="GFO38727.1"/>
    </source>
</evidence>
<keyword evidence="2" id="KW-1185">Reference proteome</keyword>
<proteinExistence type="predicted"/>
<comment type="caution">
    <text evidence="1">The sequence shown here is derived from an EMBL/GenBank/DDBJ whole genome shotgun (WGS) entry which is preliminary data.</text>
</comment>
<dbReference type="EMBL" id="BLXT01007347">
    <property type="protein sequence ID" value="GFO38727.1"/>
    <property type="molecule type" value="Genomic_DNA"/>
</dbReference>
<organism evidence="1 2">
    <name type="scientific">Plakobranchus ocellatus</name>
    <dbReference type="NCBI Taxonomy" id="259542"/>
    <lineage>
        <taxon>Eukaryota</taxon>
        <taxon>Metazoa</taxon>
        <taxon>Spiralia</taxon>
        <taxon>Lophotrochozoa</taxon>
        <taxon>Mollusca</taxon>
        <taxon>Gastropoda</taxon>
        <taxon>Heterobranchia</taxon>
        <taxon>Euthyneura</taxon>
        <taxon>Panpulmonata</taxon>
        <taxon>Sacoglossa</taxon>
        <taxon>Placobranchoidea</taxon>
        <taxon>Plakobranchidae</taxon>
        <taxon>Plakobranchus</taxon>
    </lineage>
</organism>
<name>A0AAV4D3G6_9GAST</name>
<protein>
    <submittedName>
        <fullName evidence="1">Anaphase-promoting complex subunit 16-like</fullName>
    </submittedName>
</protein>
<dbReference type="Proteomes" id="UP000735302">
    <property type="component" value="Unassembled WGS sequence"/>
</dbReference>
<gene>
    <name evidence="1" type="ORF">PoB_006523200</name>
</gene>
<dbReference type="AlphaFoldDB" id="A0AAV4D3G6"/>
<sequence length="98" mass="11027">MARFEAATSAIGEVAFKKALFQSPLPVPESAKAASSSDISPSMTMIYKVQLEQDTDTNKQNIKRDHQIQRLKELRELATKLLEDDWQYESAEVLTGLQ</sequence>
<evidence type="ECO:0000313" key="2">
    <source>
        <dbReference type="Proteomes" id="UP000735302"/>
    </source>
</evidence>
<reference evidence="1 2" key="1">
    <citation type="journal article" date="2021" name="Elife">
        <title>Chloroplast acquisition without the gene transfer in kleptoplastic sea slugs, Plakobranchus ocellatus.</title>
        <authorList>
            <person name="Maeda T."/>
            <person name="Takahashi S."/>
            <person name="Yoshida T."/>
            <person name="Shimamura S."/>
            <person name="Takaki Y."/>
            <person name="Nagai Y."/>
            <person name="Toyoda A."/>
            <person name="Suzuki Y."/>
            <person name="Arimoto A."/>
            <person name="Ishii H."/>
            <person name="Satoh N."/>
            <person name="Nishiyama T."/>
            <person name="Hasebe M."/>
            <person name="Maruyama T."/>
            <person name="Minagawa J."/>
            <person name="Obokata J."/>
            <person name="Shigenobu S."/>
        </authorList>
    </citation>
    <scope>NUCLEOTIDE SEQUENCE [LARGE SCALE GENOMIC DNA]</scope>
</reference>
<accession>A0AAV4D3G6</accession>